<evidence type="ECO:0000259" key="1">
    <source>
        <dbReference type="Pfam" id="PF25273"/>
    </source>
</evidence>
<dbReference type="Pfam" id="PF25273">
    <property type="entry name" value="DUF7869"/>
    <property type="match status" value="1"/>
</dbReference>
<evidence type="ECO:0000313" key="2">
    <source>
        <dbReference type="EMBL" id="CAH1112109.1"/>
    </source>
</evidence>
<protein>
    <recommendedName>
        <fullName evidence="1">DUF7869 domain-containing protein</fullName>
    </recommendedName>
</protein>
<dbReference type="PANTHER" id="PTHR34415:SF1">
    <property type="entry name" value="INTEGRASE CATALYTIC DOMAIN-CONTAINING PROTEIN"/>
    <property type="match status" value="1"/>
</dbReference>
<dbReference type="InterPro" id="IPR057191">
    <property type="entry name" value="DUF7869"/>
</dbReference>
<organism evidence="2 3">
    <name type="scientific">Psylliodes chrysocephalus</name>
    <dbReference type="NCBI Taxonomy" id="3402493"/>
    <lineage>
        <taxon>Eukaryota</taxon>
        <taxon>Metazoa</taxon>
        <taxon>Ecdysozoa</taxon>
        <taxon>Arthropoda</taxon>
        <taxon>Hexapoda</taxon>
        <taxon>Insecta</taxon>
        <taxon>Pterygota</taxon>
        <taxon>Neoptera</taxon>
        <taxon>Endopterygota</taxon>
        <taxon>Coleoptera</taxon>
        <taxon>Polyphaga</taxon>
        <taxon>Cucujiformia</taxon>
        <taxon>Chrysomeloidea</taxon>
        <taxon>Chrysomelidae</taxon>
        <taxon>Galerucinae</taxon>
        <taxon>Alticini</taxon>
        <taxon>Psylliodes</taxon>
    </lineage>
</organism>
<feature type="domain" description="DUF7869" evidence="1">
    <location>
        <begin position="31"/>
        <end position="185"/>
    </location>
</feature>
<evidence type="ECO:0000313" key="3">
    <source>
        <dbReference type="Proteomes" id="UP001153636"/>
    </source>
</evidence>
<dbReference type="Proteomes" id="UP001153636">
    <property type="component" value="Chromosome 6"/>
</dbReference>
<proteinExistence type="predicted"/>
<gene>
    <name evidence="2" type="ORF">PSYICH_LOCUS12735</name>
</gene>
<keyword evidence="3" id="KW-1185">Reference proteome</keyword>
<accession>A0A9P0D5A8</accession>
<reference evidence="2" key="1">
    <citation type="submission" date="2022-01" db="EMBL/GenBank/DDBJ databases">
        <authorList>
            <person name="King R."/>
        </authorList>
    </citation>
    <scope>NUCLEOTIDE SEQUENCE</scope>
</reference>
<sequence length="241" mass="28308">MPLPVIPAQEIFHYRQLWLYWFKIHDLKTDQGHFYTYHEEAAKGPNEVCTFINDYVQKTPAKIQELHIFSDSCPGQNRNNTVVRYLLASKRFRKIYHYFPVRGHSLLPCDRDFGCLKRVIRKYNRIYFPENYENMKLSCRKLKPFGISTICYKDITDYKNWWPNHYKKTCQSSDNIKSKFTVSNDSSTPGYVITSEYIGGLVSTTFKLVKPKADPTLPTAPAYSKILPINIKKIDNLKKLM</sequence>
<dbReference type="OrthoDB" id="6743984at2759"/>
<dbReference type="AlphaFoldDB" id="A0A9P0D5A8"/>
<dbReference type="EMBL" id="OV651818">
    <property type="protein sequence ID" value="CAH1112109.1"/>
    <property type="molecule type" value="Genomic_DNA"/>
</dbReference>
<dbReference type="PANTHER" id="PTHR34415">
    <property type="entry name" value="INTEGRASE CATALYTIC DOMAIN-CONTAINING PROTEIN"/>
    <property type="match status" value="1"/>
</dbReference>
<name>A0A9P0D5A8_9CUCU</name>